<evidence type="ECO:0000256" key="2">
    <source>
        <dbReference type="ARBA" id="ARBA00008664"/>
    </source>
</evidence>
<evidence type="ECO:0000256" key="6">
    <source>
        <dbReference type="ARBA" id="ARBA00023098"/>
    </source>
</evidence>
<evidence type="ECO:0000313" key="10">
    <source>
        <dbReference type="EMBL" id="OBX87154.1"/>
    </source>
</evidence>
<accession>A0A1B8QS23</accession>
<feature type="coiled-coil region" evidence="8">
    <location>
        <begin position="397"/>
        <end position="457"/>
    </location>
</feature>
<evidence type="ECO:0000313" key="11">
    <source>
        <dbReference type="EMBL" id="QPT44229.1"/>
    </source>
</evidence>
<reference evidence="11 13" key="2">
    <citation type="submission" date="2020-12" db="EMBL/GenBank/DDBJ databases">
        <title>FDA dAtabase for Regulatory Grade micrObial Sequences (FDA-ARGOS): Supporting development and validation of Infectious Disease Dx tests.</title>
        <authorList>
            <person name="Sproer C."/>
            <person name="Gronow S."/>
            <person name="Severitt S."/>
            <person name="Schroder I."/>
            <person name="Tallon L."/>
            <person name="Sadzewicz L."/>
            <person name="Zhao X."/>
            <person name="Boylan J."/>
            <person name="Ott S."/>
            <person name="Bowen H."/>
            <person name="Vavikolanu K."/>
            <person name="Mehta A."/>
            <person name="Aluvathingal J."/>
            <person name="Nadendla S."/>
            <person name="Lowell S."/>
            <person name="Myers T."/>
            <person name="Yan Y."/>
            <person name="Sichtig H."/>
        </authorList>
    </citation>
    <scope>NUCLEOTIDE SEQUENCE [LARGE SCALE GENOMIC DNA]</scope>
    <source>
        <strain evidence="11 13">FDAARGOS_869</strain>
    </source>
</reference>
<dbReference type="EC" id="3.1.4.4" evidence="3"/>
<dbReference type="STRING" id="478.A7456_08370"/>
<dbReference type="Proteomes" id="UP000594834">
    <property type="component" value="Chromosome"/>
</dbReference>
<proteinExistence type="inferred from homology"/>
<organism evidence="10 12">
    <name type="scientific">Moraxella nonliquefaciens</name>
    <dbReference type="NCBI Taxonomy" id="478"/>
    <lineage>
        <taxon>Bacteria</taxon>
        <taxon>Pseudomonadati</taxon>
        <taxon>Pseudomonadota</taxon>
        <taxon>Gammaproteobacteria</taxon>
        <taxon>Moraxellales</taxon>
        <taxon>Moraxellaceae</taxon>
        <taxon>Moraxella</taxon>
    </lineage>
</organism>
<reference evidence="10 12" key="1">
    <citation type="submission" date="2016-05" db="EMBL/GenBank/DDBJ databases">
        <title>Draft genome sequence of Moraxella nonliquefaciens CCUG 348T.</title>
        <authorList>
            <person name="Salva-Serra F."/>
            <person name="Engstrom-Jakobsson H."/>
            <person name="Thorell K."/>
            <person name="Gonzales-Siles L."/>
            <person name="Karlsson R."/>
            <person name="Boulund F."/>
            <person name="Engstrand L."/>
            <person name="Kristiansson E."/>
            <person name="Moore E."/>
        </authorList>
    </citation>
    <scope>NUCLEOTIDE SEQUENCE [LARGE SCALE GENOMIC DNA]</scope>
    <source>
        <strain evidence="10 12">CCUG 348</strain>
    </source>
</reference>
<dbReference type="RefSeq" id="WP_067007079.1">
    <property type="nucleotide sequence ID" value="NZ_CP065728.1"/>
</dbReference>
<comment type="similarity">
    <text evidence="2">Belongs to the phospholipase D family.</text>
</comment>
<dbReference type="Pfam" id="PF13091">
    <property type="entry name" value="PLDc_2"/>
    <property type="match status" value="1"/>
</dbReference>
<dbReference type="GO" id="GO:0004630">
    <property type="term" value="F:phospholipase D activity"/>
    <property type="evidence" value="ECO:0007669"/>
    <property type="project" value="UniProtKB-EC"/>
</dbReference>
<keyword evidence="13" id="KW-1185">Reference proteome</keyword>
<comment type="catalytic activity">
    <reaction evidence="1">
        <text>a 1,2-diacyl-sn-glycero-3-phosphocholine + H2O = a 1,2-diacyl-sn-glycero-3-phosphate + choline + H(+)</text>
        <dbReference type="Rhea" id="RHEA:14445"/>
        <dbReference type="ChEBI" id="CHEBI:15354"/>
        <dbReference type="ChEBI" id="CHEBI:15377"/>
        <dbReference type="ChEBI" id="CHEBI:15378"/>
        <dbReference type="ChEBI" id="CHEBI:57643"/>
        <dbReference type="ChEBI" id="CHEBI:58608"/>
        <dbReference type="EC" id="3.1.4.4"/>
    </reaction>
</comment>
<dbReference type="InterPro" id="IPR001736">
    <property type="entry name" value="PLipase_D/transphosphatidylase"/>
</dbReference>
<evidence type="ECO:0000313" key="12">
    <source>
        <dbReference type="Proteomes" id="UP000092575"/>
    </source>
</evidence>
<dbReference type="Gene3D" id="1.10.287.110">
    <property type="entry name" value="DnaJ domain"/>
    <property type="match status" value="1"/>
</dbReference>
<evidence type="ECO:0000256" key="4">
    <source>
        <dbReference type="ARBA" id="ARBA00022801"/>
    </source>
</evidence>
<evidence type="ECO:0000256" key="1">
    <source>
        <dbReference type="ARBA" id="ARBA00000798"/>
    </source>
</evidence>
<dbReference type="GO" id="GO:0006793">
    <property type="term" value="P:phosphorus metabolic process"/>
    <property type="evidence" value="ECO:0007669"/>
    <property type="project" value="UniProtKB-ARBA"/>
</dbReference>
<dbReference type="AlphaFoldDB" id="A0A1B8QS23"/>
<dbReference type="GO" id="GO:0016891">
    <property type="term" value="F:RNA endonuclease activity producing 5'-phosphomonoesters, hydrolytic mechanism"/>
    <property type="evidence" value="ECO:0007669"/>
    <property type="project" value="TreeGrafter"/>
</dbReference>
<evidence type="ECO:0000256" key="8">
    <source>
        <dbReference type="SAM" id="Coils"/>
    </source>
</evidence>
<dbReference type="Proteomes" id="UP000092575">
    <property type="component" value="Unassembled WGS sequence"/>
</dbReference>
<keyword evidence="4" id="KW-0378">Hydrolase</keyword>
<evidence type="ECO:0000259" key="9">
    <source>
        <dbReference type="PROSITE" id="PS50035"/>
    </source>
</evidence>
<dbReference type="EMBL" id="LXTW01000003">
    <property type="protein sequence ID" value="OBX87154.1"/>
    <property type="molecule type" value="Genomic_DNA"/>
</dbReference>
<dbReference type="CDD" id="cd06257">
    <property type="entry name" value="DnaJ"/>
    <property type="match status" value="1"/>
</dbReference>
<protein>
    <recommendedName>
        <fullName evidence="3">phospholipase D</fullName>
        <ecNumber evidence="3">3.1.4.4</ecNumber>
    </recommendedName>
</protein>
<sequence>MQTQALFDNIPSHIINELNQAMHSIYIAVAWFTRTDIFEVLLQKAKAGVTVQLALSNDRINRTAPIRHDELSAVANRHTHWIGDGNKRLMHHKFCVIDNQTVITGSFNWSKKAETSNHENITISQDELLAKAFCQEFYKIIGKPMPSDEKPLPIAQIMKRMEILKNYVILEDLDDISRENQKLQQFDSEQDISEIYHAIKKMQFSHAIGLIDDFIKKYHTIAVYADADIMALKLEIRLLEHEINLYDSEKAELEKLLADFNHQHSMNLGDLISEILSLRKQLAKQQGDQNAYDEAKQDEQTFNEQLDKEKARTHYRLNADEQKLLKQAYRKASQICHPDRVNDEQKDMAMAVFNELRQAYEQNDLKTVERILDDLQKGIFKARSETVSQNDKLKLIKTQLSQKLDNLKVIIDEIKASQSHQVVSSIDDWQEYFDNQKIELIRERDKLRELIKNTDAK</sequence>
<dbReference type="InterPro" id="IPR025202">
    <property type="entry name" value="PLD-like_dom"/>
</dbReference>
<evidence type="ECO:0000256" key="7">
    <source>
        <dbReference type="ARBA" id="ARBA00023186"/>
    </source>
</evidence>
<dbReference type="EMBL" id="CP065728">
    <property type="protein sequence ID" value="QPT44229.1"/>
    <property type="molecule type" value="Genomic_DNA"/>
</dbReference>
<dbReference type="PANTHER" id="PTHR43856">
    <property type="entry name" value="CARDIOLIPIN HYDROLASE"/>
    <property type="match status" value="1"/>
</dbReference>
<dbReference type="SUPFAM" id="SSF56024">
    <property type="entry name" value="Phospholipase D/nuclease"/>
    <property type="match status" value="1"/>
</dbReference>
<dbReference type="CDD" id="cd09174">
    <property type="entry name" value="PLDc_Nuc_like_unchar2"/>
    <property type="match status" value="1"/>
</dbReference>
<dbReference type="GO" id="GO:0016042">
    <property type="term" value="P:lipid catabolic process"/>
    <property type="evidence" value="ECO:0007669"/>
    <property type="project" value="UniProtKB-KW"/>
</dbReference>
<keyword evidence="8" id="KW-0175">Coiled coil</keyword>
<evidence type="ECO:0000313" key="13">
    <source>
        <dbReference type="Proteomes" id="UP000594834"/>
    </source>
</evidence>
<evidence type="ECO:0000256" key="5">
    <source>
        <dbReference type="ARBA" id="ARBA00022963"/>
    </source>
</evidence>
<name>A0A1B8QS23_MORNO</name>
<dbReference type="InterPro" id="IPR036869">
    <property type="entry name" value="J_dom_sf"/>
</dbReference>
<evidence type="ECO:0000256" key="3">
    <source>
        <dbReference type="ARBA" id="ARBA00012027"/>
    </source>
</evidence>
<keyword evidence="6" id="KW-0443">Lipid metabolism</keyword>
<dbReference type="Gene3D" id="3.30.870.10">
    <property type="entry name" value="Endonuclease Chain A"/>
    <property type="match status" value="1"/>
</dbReference>
<feature type="coiled-coil region" evidence="8">
    <location>
        <begin position="229"/>
        <end position="263"/>
    </location>
</feature>
<keyword evidence="5" id="KW-0442">Lipid degradation</keyword>
<dbReference type="SUPFAM" id="SSF46565">
    <property type="entry name" value="Chaperone J-domain"/>
    <property type="match status" value="1"/>
</dbReference>
<dbReference type="InterPro" id="IPR001623">
    <property type="entry name" value="DnaJ_domain"/>
</dbReference>
<dbReference type="PANTHER" id="PTHR43856:SF1">
    <property type="entry name" value="MITOCHONDRIAL CARDIOLIPIN HYDROLASE"/>
    <property type="match status" value="1"/>
</dbReference>
<dbReference type="PROSITE" id="PS50035">
    <property type="entry name" value="PLD"/>
    <property type="match status" value="1"/>
</dbReference>
<dbReference type="SMART" id="SM00155">
    <property type="entry name" value="PLDc"/>
    <property type="match status" value="1"/>
</dbReference>
<gene>
    <name evidence="10" type="ORF">A7456_08370</name>
    <name evidence="11" type="ORF">I6G26_09215</name>
</gene>
<keyword evidence="7" id="KW-0143">Chaperone</keyword>
<feature type="domain" description="PLD phosphodiesterase" evidence="9">
    <location>
        <begin position="86"/>
        <end position="113"/>
    </location>
</feature>
<dbReference type="InterPro" id="IPR051406">
    <property type="entry name" value="PLD_domain"/>
</dbReference>